<dbReference type="InterPro" id="IPR028939">
    <property type="entry name" value="P5C_Rdtase_cat_N"/>
</dbReference>
<dbReference type="Pfam" id="PF03807">
    <property type="entry name" value="F420_oxidored"/>
    <property type="match status" value="1"/>
</dbReference>
<organism evidence="11 12">
    <name type="scientific">Candidatus Nesterenkonia stercoripullorum</name>
    <dbReference type="NCBI Taxonomy" id="2838701"/>
    <lineage>
        <taxon>Bacteria</taxon>
        <taxon>Bacillati</taxon>
        <taxon>Actinomycetota</taxon>
        <taxon>Actinomycetes</taxon>
        <taxon>Micrococcales</taxon>
        <taxon>Micrococcaceae</taxon>
        <taxon>Nesterenkonia</taxon>
    </lineage>
</organism>
<feature type="domain" description="Pyrroline-5-carboxylate reductase catalytic N-terminal" evidence="9">
    <location>
        <begin position="10"/>
        <end position="110"/>
    </location>
</feature>
<proteinExistence type="inferred from homology"/>
<dbReference type="InterPro" id="IPR036291">
    <property type="entry name" value="NAD(P)-bd_dom_sf"/>
</dbReference>
<comment type="function">
    <text evidence="4 5">Catalyzes the reduction of 1-pyrroline-5-carboxylate (PCA) to L-proline.</text>
</comment>
<dbReference type="EMBL" id="DXGD01000297">
    <property type="protein sequence ID" value="HIX00069.1"/>
    <property type="molecule type" value="Genomic_DNA"/>
</dbReference>
<dbReference type="AlphaFoldDB" id="A0A9D2A7F2"/>
<comment type="similarity">
    <text evidence="1 5 8">Belongs to the pyrroline-5-carboxylate reductase family.</text>
</comment>
<dbReference type="SUPFAM" id="SSF48179">
    <property type="entry name" value="6-phosphogluconate dehydrogenase C-terminal domain-like"/>
    <property type="match status" value="1"/>
</dbReference>
<reference evidence="11" key="2">
    <citation type="submission" date="2021-04" db="EMBL/GenBank/DDBJ databases">
        <authorList>
            <person name="Gilroy R."/>
        </authorList>
    </citation>
    <scope>NUCLEOTIDE SEQUENCE</scope>
    <source>
        <strain evidence="11">ChiHejej3B27-3195</strain>
    </source>
</reference>
<dbReference type="HAMAP" id="MF_01925">
    <property type="entry name" value="P5C_reductase"/>
    <property type="match status" value="1"/>
</dbReference>
<dbReference type="NCBIfam" id="TIGR00112">
    <property type="entry name" value="proC"/>
    <property type="match status" value="1"/>
</dbReference>
<dbReference type="FunFam" id="1.10.3730.10:FF:000001">
    <property type="entry name" value="Pyrroline-5-carboxylate reductase"/>
    <property type="match status" value="1"/>
</dbReference>
<dbReference type="SUPFAM" id="SSF51735">
    <property type="entry name" value="NAD(P)-binding Rossmann-fold domains"/>
    <property type="match status" value="1"/>
</dbReference>
<feature type="binding site" evidence="7">
    <location>
        <position position="68"/>
    </location>
    <ligand>
        <name>NADPH</name>
        <dbReference type="ChEBI" id="CHEBI:57783"/>
    </ligand>
</feature>
<dbReference type="EC" id="1.5.1.2" evidence="5 6"/>
<dbReference type="GO" id="GO:0005737">
    <property type="term" value="C:cytoplasm"/>
    <property type="evidence" value="ECO:0007669"/>
    <property type="project" value="UniProtKB-SubCell"/>
</dbReference>
<dbReference type="Gene3D" id="3.40.50.720">
    <property type="entry name" value="NAD(P)-binding Rossmann-like Domain"/>
    <property type="match status" value="1"/>
</dbReference>
<feature type="binding site" evidence="7">
    <location>
        <begin position="14"/>
        <end position="19"/>
    </location>
    <ligand>
        <name>NADP(+)</name>
        <dbReference type="ChEBI" id="CHEBI:58349"/>
    </ligand>
</feature>
<dbReference type="PIRSF" id="PIRSF000193">
    <property type="entry name" value="Pyrrol-5-carb_rd"/>
    <property type="match status" value="1"/>
</dbReference>
<evidence type="ECO:0000256" key="8">
    <source>
        <dbReference type="RuleBase" id="RU003903"/>
    </source>
</evidence>
<evidence type="ECO:0000256" key="4">
    <source>
        <dbReference type="ARBA" id="ARBA00058118"/>
    </source>
</evidence>
<sequence>MRQSPPRRITIAMLGLGSMNGAILAGLLASGVEHTDVVATTRSTGSAQEKSRLLGIEVLAEDDDPEANRRAAQRADVVFLGVKPYGITELAADIRESLSAQAVVVSVAAGITVEALQSALGPDRAVIRAMPNTPLSVGLGVVGLAPSSAASTEQVEDVAGLLRSCASVHVIDESQIDALTGVSGSGPAYAFYLAESMARGGVELGLDPELAAEIAAHTVYGAGKMLVTRRPGQGTESGQDAAQLRKAVCSPNGTTERAINTLDDSGFPAAVAQAVRASATRAGEMTQELCGPAD</sequence>
<evidence type="ECO:0000256" key="5">
    <source>
        <dbReference type="HAMAP-Rule" id="MF_01925"/>
    </source>
</evidence>
<dbReference type="PANTHER" id="PTHR11645:SF0">
    <property type="entry name" value="PYRROLINE-5-CARBOXYLATE REDUCTASE 3"/>
    <property type="match status" value="1"/>
</dbReference>
<evidence type="ECO:0000259" key="10">
    <source>
        <dbReference type="Pfam" id="PF14748"/>
    </source>
</evidence>
<dbReference type="PANTHER" id="PTHR11645">
    <property type="entry name" value="PYRROLINE-5-CARBOXYLATE REDUCTASE"/>
    <property type="match status" value="1"/>
</dbReference>
<keyword evidence="5 8" id="KW-0641">Proline biosynthesis</keyword>
<keyword evidence="5" id="KW-0963">Cytoplasm</keyword>
<keyword evidence="2 5" id="KW-0521">NADP</keyword>
<evidence type="ECO:0000313" key="12">
    <source>
        <dbReference type="Proteomes" id="UP000824151"/>
    </source>
</evidence>
<dbReference type="PROSITE" id="PS00521">
    <property type="entry name" value="P5CR"/>
    <property type="match status" value="1"/>
</dbReference>
<dbReference type="Pfam" id="PF14748">
    <property type="entry name" value="P5CR_dimer"/>
    <property type="match status" value="1"/>
</dbReference>
<evidence type="ECO:0000256" key="7">
    <source>
        <dbReference type="PIRSR" id="PIRSR000193-1"/>
    </source>
</evidence>
<comment type="subcellular location">
    <subcellularLocation>
        <location evidence="5">Cytoplasm</location>
    </subcellularLocation>
</comment>
<comment type="pathway">
    <text evidence="5 8">Amino-acid biosynthesis; L-proline biosynthesis; L-proline from L-glutamate 5-semialdehyde: step 1/1.</text>
</comment>
<name>A0A9D2A7F2_9MICC</name>
<protein>
    <recommendedName>
        <fullName evidence="5 6">Pyrroline-5-carboxylate reductase</fullName>
        <shortName evidence="5">P5C reductase</shortName>
        <shortName evidence="5">P5CR</shortName>
        <ecNumber evidence="5 6">1.5.1.2</ecNumber>
    </recommendedName>
    <alternativeName>
        <fullName evidence="5">PCA reductase</fullName>
    </alternativeName>
</protein>
<evidence type="ECO:0000259" key="9">
    <source>
        <dbReference type="Pfam" id="PF03807"/>
    </source>
</evidence>
<evidence type="ECO:0000313" key="11">
    <source>
        <dbReference type="EMBL" id="HIX00069.1"/>
    </source>
</evidence>
<keyword evidence="5 8" id="KW-0028">Amino-acid biosynthesis</keyword>
<reference evidence="11" key="1">
    <citation type="journal article" date="2021" name="PeerJ">
        <title>Extensive microbial diversity within the chicken gut microbiome revealed by metagenomics and culture.</title>
        <authorList>
            <person name="Gilroy R."/>
            <person name="Ravi A."/>
            <person name="Getino M."/>
            <person name="Pursley I."/>
            <person name="Horton D.L."/>
            <person name="Alikhan N.F."/>
            <person name="Baker D."/>
            <person name="Gharbi K."/>
            <person name="Hall N."/>
            <person name="Watson M."/>
            <person name="Adriaenssens E.M."/>
            <person name="Foster-Nyarko E."/>
            <person name="Jarju S."/>
            <person name="Secka A."/>
            <person name="Antonio M."/>
            <person name="Oren A."/>
            <person name="Chaudhuri R.R."/>
            <person name="La Ragione R."/>
            <person name="Hildebrand F."/>
            <person name="Pallen M.J."/>
        </authorList>
    </citation>
    <scope>NUCLEOTIDE SEQUENCE</scope>
    <source>
        <strain evidence="11">ChiHejej3B27-3195</strain>
    </source>
</reference>
<comment type="caution">
    <text evidence="11">The sequence shown here is derived from an EMBL/GenBank/DDBJ whole genome shotgun (WGS) entry which is preliminary data.</text>
</comment>
<dbReference type="InterPro" id="IPR000304">
    <property type="entry name" value="Pyrroline-COOH_reductase"/>
</dbReference>
<dbReference type="Proteomes" id="UP000824151">
    <property type="component" value="Unassembled WGS sequence"/>
</dbReference>
<gene>
    <name evidence="5 11" type="primary">proC</name>
    <name evidence="11" type="ORF">H9871_07975</name>
</gene>
<accession>A0A9D2A7F2</accession>
<dbReference type="GO" id="GO:0055129">
    <property type="term" value="P:L-proline biosynthetic process"/>
    <property type="evidence" value="ECO:0007669"/>
    <property type="project" value="UniProtKB-UniRule"/>
</dbReference>
<evidence type="ECO:0000256" key="6">
    <source>
        <dbReference type="NCBIfam" id="TIGR00112"/>
    </source>
</evidence>
<evidence type="ECO:0000256" key="1">
    <source>
        <dbReference type="ARBA" id="ARBA00005525"/>
    </source>
</evidence>
<dbReference type="InterPro" id="IPR053790">
    <property type="entry name" value="P5CR-like_CS"/>
</dbReference>
<evidence type="ECO:0000256" key="2">
    <source>
        <dbReference type="ARBA" id="ARBA00022857"/>
    </source>
</evidence>
<evidence type="ECO:0000256" key="3">
    <source>
        <dbReference type="ARBA" id="ARBA00023002"/>
    </source>
</evidence>
<dbReference type="GO" id="GO:0004735">
    <property type="term" value="F:pyrroline-5-carboxylate reductase activity"/>
    <property type="evidence" value="ECO:0007669"/>
    <property type="project" value="UniProtKB-UniRule"/>
</dbReference>
<dbReference type="InterPro" id="IPR008927">
    <property type="entry name" value="6-PGluconate_DH-like_C_sf"/>
</dbReference>
<dbReference type="Gene3D" id="1.10.3730.10">
    <property type="entry name" value="ProC C-terminal domain-like"/>
    <property type="match status" value="1"/>
</dbReference>
<feature type="domain" description="Pyrroline-5-carboxylate reductase dimerisation" evidence="10">
    <location>
        <begin position="173"/>
        <end position="285"/>
    </location>
</feature>
<comment type="catalytic activity">
    <reaction evidence="5">
        <text>L-proline + NAD(+) = (S)-1-pyrroline-5-carboxylate + NADH + 2 H(+)</text>
        <dbReference type="Rhea" id="RHEA:14105"/>
        <dbReference type="ChEBI" id="CHEBI:15378"/>
        <dbReference type="ChEBI" id="CHEBI:17388"/>
        <dbReference type="ChEBI" id="CHEBI:57540"/>
        <dbReference type="ChEBI" id="CHEBI:57945"/>
        <dbReference type="ChEBI" id="CHEBI:60039"/>
        <dbReference type="EC" id="1.5.1.2"/>
    </reaction>
</comment>
<keyword evidence="3 5" id="KW-0560">Oxidoreductase</keyword>
<comment type="catalytic activity">
    <reaction evidence="5 8">
        <text>L-proline + NADP(+) = (S)-1-pyrroline-5-carboxylate + NADPH + 2 H(+)</text>
        <dbReference type="Rhea" id="RHEA:14109"/>
        <dbReference type="ChEBI" id="CHEBI:15378"/>
        <dbReference type="ChEBI" id="CHEBI:17388"/>
        <dbReference type="ChEBI" id="CHEBI:57783"/>
        <dbReference type="ChEBI" id="CHEBI:58349"/>
        <dbReference type="ChEBI" id="CHEBI:60039"/>
        <dbReference type="EC" id="1.5.1.2"/>
    </reaction>
</comment>
<dbReference type="InterPro" id="IPR029036">
    <property type="entry name" value="P5CR_dimer"/>
</dbReference>